<evidence type="ECO:0000313" key="4">
    <source>
        <dbReference type="EMBL" id="MFB9904323.1"/>
    </source>
</evidence>
<evidence type="ECO:0000256" key="3">
    <source>
        <dbReference type="SAM" id="SignalP"/>
    </source>
</evidence>
<name>A0ABV5ZTX6_9PSEU</name>
<proteinExistence type="predicted"/>
<evidence type="ECO:0000313" key="5">
    <source>
        <dbReference type="Proteomes" id="UP001589693"/>
    </source>
</evidence>
<dbReference type="InterPro" id="IPR050966">
    <property type="entry name" value="Glutamyl_endopeptidase"/>
</dbReference>
<evidence type="ECO:0000256" key="2">
    <source>
        <dbReference type="SAM" id="MobiDB-lite"/>
    </source>
</evidence>
<protein>
    <submittedName>
        <fullName evidence="4">Trypsin-like serine peptidase</fullName>
        <ecNumber evidence="4">3.4.21.-</ecNumber>
    </submittedName>
</protein>
<feature type="signal peptide" evidence="3">
    <location>
        <begin position="1"/>
        <end position="23"/>
    </location>
</feature>
<dbReference type="SUPFAM" id="SSF50494">
    <property type="entry name" value="Trypsin-like serine proteases"/>
    <property type="match status" value="1"/>
</dbReference>
<dbReference type="RefSeq" id="WP_377851525.1">
    <property type="nucleotide sequence ID" value="NZ_JBHLZU010000009.1"/>
</dbReference>
<organism evidence="4 5">
    <name type="scientific">Allokutzneria oryzae</name>
    <dbReference type="NCBI Taxonomy" id="1378989"/>
    <lineage>
        <taxon>Bacteria</taxon>
        <taxon>Bacillati</taxon>
        <taxon>Actinomycetota</taxon>
        <taxon>Actinomycetes</taxon>
        <taxon>Pseudonocardiales</taxon>
        <taxon>Pseudonocardiaceae</taxon>
        <taxon>Allokutzneria</taxon>
    </lineage>
</organism>
<keyword evidence="5" id="KW-1185">Reference proteome</keyword>
<feature type="region of interest" description="Disordered" evidence="2">
    <location>
        <begin position="48"/>
        <end position="74"/>
    </location>
</feature>
<accession>A0ABV5ZTX6</accession>
<keyword evidence="1 3" id="KW-0732">Signal</keyword>
<dbReference type="Gene3D" id="2.40.10.10">
    <property type="entry name" value="Trypsin-like serine proteases"/>
    <property type="match status" value="2"/>
</dbReference>
<evidence type="ECO:0000256" key="1">
    <source>
        <dbReference type="ARBA" id="ARBA00022729"/>
    </source>
</evidence>
<dbReference type="Proteomes" id="UP001589693">
    <property type="component" value="Unassembled WGS sequence"/>
</dbReference>
<dbReference type="EMBL" id="JBHLZU010000009">
    <property type="protein sequence ID" value="MFB9904323.1"/>
    <property type="molecule type" value="Genomic_DNA"/>
</dbReference>
<comment type="caution">
    <text evidence="4">The sequence shown here is derived from an EMBL/GenBank/DDBJ whole genome shotgun (WGS) entry which is preliminary data.</text>
</comment>
<keyword evidence="4" id="KW-0378">Hydrolase</keyword>
<dbReference type="InterPro" id="IPR043504">
    <property type="entry name" value="Peptidase_S1_PA_chymotrypsin"/>
</dbReference>
<dbReference type="InterPro" id="IPR009003">
    <property type="entry name" value="Peptidase_S1_PA"/>
</dbReference>
<dbReference type="GO" id="GO:0016787">
    <property type="term" value="F:hydrolase activity"/>
    <property type="evidence" value="ECO:0007669"/>
    <property type="project" value="UniProtKB-KW"/>
</dbReference>
<sequence length="303" mass="32217">MRSWLVPALLAAVVVGAAAPAHAAAPATDTLVTDINSSDRAAALDYWTPERMSRTGADPTERPERVASPWAGQAPKGVGRLFVTQEPGRQAPTNDSWCTATAVRSGNKDVAVTAAHCVWPGQTRAGEQIQVKNLVFVPGYANGNRPHGVYAARAFLLPKSYTEHSSPDVAMVVFDQANGTHLTDAAGSQRITFDRTAAGRTAMFGYPGSKLAHGESLLWCDLDATYKPPTEEWTTLCDMASGASGGPWFADFDARTGTGTIFSVTSRGTVRVDEETGDLMTADLSGPKLDAVARSLHEQAQER</sequence>
<dbReference type="EC" id="3.4.21.-" evidence="4"/>
<feature type="chain" id="PRO_5045769259" evidence="3">
    <location>
        <begin position="24"/>
        <end position="303"/>
    </location>
</feature>
<reference evidence="4 5" key="1">
    <citation type="submission" date="2024-09" db="EMBL/GenBank/DDBJ databases">
        <authorList>
            <person name="Sun Q."/>
            <person name="Mori K."/>
        </authorList>
    </citation>
    <scope>NUCLEOTIDE SEQUENCE [LARGE SCALE GENOMIC DNA]</scope>
    <source>
        <strain evidence="4 5">TBRC 7907</strain>
    </source>
</reference>
<gene>
    <name evidence="4" type="ORF">ACFFQA_10280</name>
</gene>
<dbReference type="PANTHER" id="PTHR15462">
    <property type="entry name" value="SERINE PROTEASE"/>
    <property type="match status" value="1"/>
</dbReference>